<reference evidence="1" key="1">
    <citation type="journal article" date="2021" name="Proc. Natl. Acad. Sci. U.S.A.">
        <title>A Catalog of Tens of Thousands of Viruses from Human Metagenomes Reveals Hidden Associations with Chronic Diseases.</title>
        <authorList>
            <person name="Tisza M.J."/>
            <person name="Buck C.B."/>
        </authorList>
    </citation>
    <scope>NUCLEOTIDE SEQUENCE</scope>
    <source>
        <strain evidence="1">CtOoC8</strain>
    </source>
</reference>
<name>A0A8S5L692_9CAUD</name>
<dbReference type="InterPro" id="IPR014926">
    <property type="entry name" value="Phage_D3112_Orf24"/>
</dbReference>
<accession>A0A8S5L692</accession>
<protein>
    <recommendedName>
        <fullName evidence="2">Terminase small subunit</fullName>
    </recommendedName>
</protein>
<organism evidence="1">
    <name type="scientific">Myoviridae sp. ctOoC8</name>
    <dbReference type="NCBI Taxonomy" id="2823542"/>
    <lineage>
        <taxon>Viruses</taxon>
        <taxon>Duplodnaviria</taxon>
        <taxon>Heunggongvirae</taxon>
        <taxon>Uroviricota</taxon>
        <taxon>Caudoviricetes</taxon>
    </lineage>
</organism>
<sequence>MAAKKHEQREHARLLYVNERITLKEVAERVNVSEKTIGKWCKEDGWDKLRKSLLTTRDAQLTHWYNQLEAINMDIAERPDILDDKGKKIKRPPKLIPTNSEADIMSKVTANIKSLEVEIGLGEIVETGKKLITFIQKINLDDAKLFKNYFDEYINERMKNG</sequence>
<dbReference type="EMBL" id="BK014641">
    <property type="protein sequence ID" value="DAD65300.1"/>
    <property type="molecule type" value="Genomic_DNA"/>
</dbReference>
<dbReference type="Pfam" id="PF08822">
    <property type="entry name" value="DUF1804"/>
    <property type="match status" value="1"/>
</dbReference>
<dbReference type="Gene3D" id="1.10.10.60">
    <property type="entry name" value="Homeodomain-like"/>
    <property type="match status" value="1"/>
</dbReference>
<evidence type="ECO:0008006" key="2">
    <source>
        <dbReference type="Google" id="ProtNLM"/>
    </source>
</evidence>
<proteinExistence type="predicted"/>
<evidence type="ECO:0000313" key="1">
    <source>
        <dbReference type="EMBL" id="DAD65300.1"/>
    </source>
</evidence>